<dbReference type="HOGENOM" id="CLU_1099142_0_0_1"/>
<dbReference type="EMBL" id="CP003003">
    <property type="protein sequence ID" value="AEO56746.1"/>
    <property type="molecule type" value="Genomic_DNA"/>
</dbReference>
<protein>
    <submittedName>
        <fullName evidence="1">Uncharacterized protein</fullName>
    </submittedName>
</protein>
<reference evidence="1 2" key="1">
    <citation type="journal article" date="2011" name="Nat. Biotechnol.">
        <title>Comparative genomic analysis of the thermophilic biomass-degrading fungi Myceliophthora thermophila and Thielavia terrestris.</title>
        <authorList>
            <person name="Berka R.M."/>
            <person name="Grigoriev I.V."/>
            <person name="Otillar R."/>
            <person name="Salamov A."/>
            <person name="Grimwood J."/>
            <person name="Reid I."/>
            <person name="Ishmael N."/>
            <person name="John T."/>
            <person name="Darmond C."/>
            <person name="Moisan M.-C."/>
            <person name="Henrissat B."/>
            <person name="Coutinho P.M."/>
            <person name="Lombard V."/>
            <person name="Natvig D.O."/>
            <person name="Lindquist E."/>
            <person name="Schmutz J."/>
            <person name="Lucas S."/>
            <person name="Harris P."/>
            <person name="Powlowski J."/>
            <person name="Bellemare A."/>
            <person name="Taylor D."/>
            <person name="Butler G."/>
            <person name="de Vries R.P."/>
            <person name="Allijn I.E."/>
            <person name="van den Brink J."/>
            <person name="Ushinsky S."/>
            <person name="Storms R."/>
            <person name="Powell A.J."/>
            <person name="Paulsen I.T."/>
            <person name="Elbourne L.D.H."/>
            <person name="Baker S.E."/>
            <person name="Magnuson J."/>
            <person name="LaBoissiere S."/>
            <person name="Clutterbuck A.J."/>
            <person name="Martinez D."/>
            <person name="Wogulis M."/>
            <person name="de Leon A.L."/>
            <person name="Rey M.W."/>
            <person name="Tsang A."/>
        </authorList>
    </citation>
    <scope>NUCLEOTIDE SEQUENCE [LARGE SCALE GENOMIC DNA]</scope>
    <source>
        <strain evidence="2">ATCC 42464 / BCRC 31852 / DSM 1799</strain>
    </source>
</reference>
<keyword evidence="2" id="KW-1185">Reference proteome</keyword>
<dbReference type="RefSeq" id="XP_003661991.1">
    <property type="nucleotide sequence ID" value="XM_003661943.1"/>
</dbReference>
<dbReference type="GeneID" id="11510796"/>
<evidence type="ECO:0000313" key="2">
    <source>
        <dbReference type="Proteomes" id="UP000007322"/>
    </source>
</evidence>
<dbReference type="Proteomes" id="UP000007322">
    <property type="component" value="Chromosome 2"/>
</dbReference>
<dbReference type="VEuPathDB" id="FungiDB:MYCTH_2109230"/>
<gene>
    <name evidence="1" type="ORF">MYCTH_2109230</name>
</gene>
<dbReference type="AlphaFoldDB" id="G2QAV4"/>
<proteinExistence type="predicted"/>
<evidence type="ECO:0000313" key="1">
    <source>
        <dbReference type="EMBL" id="AEO56746.1"/>
    </source>
</evidence>
<name>G2QAV4_THET4</name>
<dbReference type="KEGG" id="mtm:MYCTH_2109230"/>
<accession>G2QAV4</accession>
<sequence>MQVFLCRDLGPQAACPSPSSRTGVIHPVCKCGQSILRSTPVDLVSIGGPPREQSSTPSARTLRGLADASHVWATFKLAAAPGQTSNHPSANEWQGKPLYRGGSTRVHDHTLLVDSGHSFNPSPSPRKMEEIISTFKYVPRTPALGDALPIDQPDRLSSSFSSVPFSLDLVDPRIIGVHPVQGSKSKCTPLLRMGVYPRHRPTCTAQSLPLAPQKPGTGVAMDIPSWAAFSVPNKIPALGVEGLLPNDTSKCAF</sequence>
<organism evidence="1 2">
    <name type="scientific">Thermothelomyces thermophilus (strain ATCC 42464 / BCRC 31852 / DSM 1799)</name>
    <name type="common">Sporotrichum thermophile</name>
    <dbReference type="NCBI Taxonomy" id="573729"/>
    <lineage>
        <taxon>Eukaryota</taxon>
        <taxon>Fungi</taxon>
        <taxon>Dikarya</taxon>
        <taxon>Ascomycota</taxon>
        <taxon>Pezizomycotina</taxon>
        <taxon>Sordariomycetes</taxon>
        <taxon>Sordariomycetidae</taxon>
        <taxon>Sordariales</taxon>
        <taxon>Chaetomiaceae</taxon>
        <taxon>Thermothelomyces</taxon>
    </lineage>
</organism>
<dbReference type="InParanoid" id="G2QAV4"/>